<evidence type="ECO:0000313" key="4">
    <source>
        <dbReference type="Proteomes" id="UP000030008"/>
    </source>
</evidence>
<dbReference type="EMBL" id="JQIF01000015">
    <property type="protein sequence ID" value="KGJ54489.1"/>
    <property type="molecule type" value="Genomic_DNA"/>
</dbReference>
<evidence type="ECO:0000313" key="3">
    <source>
        <dbReference type="EMBL" id="KGJ54489.1"/>
    </source>
</evidence>
<accession>A0A099I929</accession>
<organism evidence="3 4">
    <name type="scientific">Clostridium innocuum</name>
    <dbReference type="NCBI Taxonomy" id="1522"/>
    <lineage>
        <taxon>Bacteria</taxon>
        <taxon>Bacillati</taxon>
        <taxon>Bacillota</taxon>
        <taxon>Clostridia</taxon>
        <taxon>Eubacteriales</taxon>
        <taxon>Clostridiaceae</taxon>
        <taxon>Clostridium</taxon>
    </lineage>
</organism>
<feature type="region of interest" description="Disordered" evidence="1">
    <location>
        <begin position="85"/>
        <end position="106"/>
    </location>
</feature>
<comment type="caution">
    <text evidence="3">The sequence shown here is derived from an EMBL/GenBank/DDBJ whole genome shotgun (WGS) entry which is preliminary data.</text>
</comment>
<evidence type="ECO:0000256" key="1">
    <source>
        <dbReference type="SAM" id="MobiDB-lite"/>
    </source>
</evidence>
<evidence type="ECO:0000256" key="2">
    <source>
        <dbReference type="SAM" id="Phobius"/>
    </source>
</evidence>
<dbReference type="AlphaFoldDB" id="A0A099I929"/>
<feature type="transmembrane region" description="Helical" evidence="2">
    <location>
        <begin position="41"/>
        <end position="59"/>
    </location>
</feature>
<proteinExistence type="predicted"/>
<keyword evidence="2" id="KW-1133">Transmembrane helix</keyword>
<dbReference type="RefSeq" id="WP_044904043.1">
    <property type="nucleotide sequence ID" value="NZ_JQIF01000015.1"/>
</dbReference>
<gene>
    <name evidence="3" type="ORF">CIAN88_03290</name>
</gene>
<reference evidence="3 4" key="1">
    <citation type="submission" date="2014-08" db="EMBL/GenBank/DDBJ databases">
        <title>Clostridium innocuum, an unnegligible vancomycin-resistant pathogen causing extra-intestinal infections.</title>
        <authorList>
            <person name="Feng Y."/>
            <person name="Chiu C.-H."/>
        </authorList>
    </citation>
    <scope>NUCLEOTIDE SEQUENCE [LARGE SCALE GENOMIC DNA]</scope>
    <source>
        <strain evidence="3 4">AN88</strain>
    </source>
</reference>
<keyword evidence="2" id="KW-0472">Membrane</keyword>
<protein>
    <submittedName>
        <fullName evidence="3">Uncharacterized protein</fullName>
    </submittedName>
</protein>
<name>A0A099I929_CLOIN</name>
<sequence>MRKYREELDQIHMSEELKQRIRHAAVRQAHPQRRQKQQLRFIYGCTALCVVIVICFSVYDRNAVSQQPENAAQIANSIEKNKAVDEAAPGTVQEQTKESKTGSAQDRVIPKETYEPQTRTYMIGGMGPTDKASIQKKKVKEMPYEKDRLDIQSALPVFRKQYGNGPNLDSIPEKEMQKQKKKAEELFQIIKKKTSKILNITDIMADGDGELRLVLHTDKKEGTRAQQQKIAEELLKTYPELFSFQRGDIQTSCNIGMGTGTMICETEIFQAENDDKKGLLRQVKAGATLTNARDGVYYLSFPYDKNLEQLQDFTIMSRKEAEQVMHQGGFYSTLEPSEFSIDELEILHVELSYGGRKEGYVSYLPYVIPVYRFYTWDTGTSKTVLLEVPALYPQDLRTLKDNHWYFKD</sequence>
<dbReference type="Proteomes" id="UP000030008">
    <property type="component" value="Unassembled WGS sequence"/>
</dbReference>
<keyword evidence="2" id="KW-0812">Transmembrane</keyword>